<organism evidence="1 2">
    <name type="scientific">Fusarium oxysporum NRRL 32931</name>
    <dbReference type="NCBI Taxonomy" id="660029"/>
    <lineage>
        <taxon>Eukaryota</taxon>
        <taxon>Fungi</taxon>
        <taxon>Dikarya</taxon>
        <taxon>Ascomycota</taxon>
        <taxon>Pezizomycotina</taxon>
        <taxon>Sordariomycetes</taxon>
        <taxon>Hypocreomycetidae</taxon>
        <taxon>Hypocreales</taxon>
        <taxon>Nectriaceae</taxon>
        <taxon>Fusarium</taxon>
        <taxon>Fusarium oxysporum species complex</taxon>
    </lineage>
</organism>
<name>W9HHJ5_FUSOX</name>
<sequence>MVEFFVVCGEVPVEGSRCQQMVQGCTWERQLWRAACGRHEIESLVLLRSGG</sequence>
<proteinExistence type="predicted"/>
<dbReference type="HOGENOM" id="CLU_3106365_0_0_1"/>
<dbReference type="EMBL" id="JH717857">
    <property type="protein sequence ID" value="EWY79676.1"/>
    <property type="molecule type" value="Genomic_DNA"/>
</dbReference>
<accession>W9HHJ5</accession>
<protein>
    <submittedName>
        <fullName evidence="1">Uncharacterized protein</fullName>
    </submittedName>
</protein>
<evidence type="ECO:0000313" key="2">
    <source>
        <dbReference type="Proteomes" id="UP000030753"/>
    </source>
</evidence>
<evidence type="ECO:0000313" key="1">
    <source>
        <dbReference type="EMBL" id="EWY79676.1"/>
    </source>
</evidence>
<dbReference type="AlphaFoldDB" id="W9HHJ5"/>
<dbReference type="Proteomes" id="UP000030753">
    <property type="component" value="Unassembled WGS sequence"/>
</dbReference>
<reference evidence="1 2" key="1">
    <citation type="submission" date="2011-06" db="EMBL/GenBank/DDBJ databases">
        <title>The Genome Sequence of Fusarium oxysporum FOSC 3-a.</title>
        <authorList>
            <consortium name="The Broad Institute Genome Sequencing Platform"/>
            <person name="Ma L.-J."/>
            <person name="Gale L.R."/>
            <person name="Schwartz D.C."/>
            <person name="Zhou S."/>
            <person name="Corby-Kistler H."/>
            <person name="Young S.K."/>
            <person name="Zeng Q."/>
            <person name="Gargeya S."/>
            <person name="Fitzgerald M."/>
            <person name="Haas B."/>
            <person name="Abouelleil A."/>
            <person name="Alvarado L."/>
            <person name="Arachchi H.M."/>
            <person name="Berlin A."/>
            <person name="Brown A."/>
            <person name="Chapman S.B."/>
            <person name="Chen Z."/>
            <person name="Dunbar C."/>
            <person name="Freedman E."/>
            <person name="Gearin G."/>
            <person name="Gellesch M."/>
            <person name="Goldberg J."/>
            <person name="Griggs A."/>
            <person name="Gujja S."/>
            <person name="Heiman D."/>
            <person name="Howarth C."/>
            <person name="Larson L."/>
            <person name="Lui A."/>
            <person name="MacDonald P.J.P."/>
            <person name="Mehta T."/>
            <person name="Montmayeur A."/>
            <person name="Murphy C."/>
            <person name="Neiman D."/>
            <person name="Pearson M."/>
            <person name="Priest M."/>
            <person name="Roberts A."/>
            <person name="Saif S."/>
            <person name="Shea T."/>
            <person name="Shenoy N."/>
            <person name="Sisk P."/>
            <person name="Stolte C."/>
            <person name="Sykes S."/>
            <person name="Wortman J."/>
            <person name="Nusbaum C."/>
            <person name="Birren B."/>
        </authorList>
    </citation>
    <scope>NUCLEOTIDE SEQUENCE [LARGE SCALE GENOMIC DNA]</scope>
    <source>
        <strain evidence="2">FOSC 3-a</strain>
    </source>
</reference>
<gene>
    <name evidence="1" type="ORF">FOYG_17162</name>
</gene>